<dbReference type="Proteomes" id="UP000076858">
    <property type="component" value="Unassembled WGS sequence"/>
</dbReference>
<reference evidence="1 2" key="1">
    <citation type="submission" date="2016-03" db="EMBL/GenBank/DDBJ databases">
        <title>EvidentialGene: Evidence-directed Construction of Genes on Genomes.</title>
        <authorList>
            <person name="Gilbert D.G."/>
            <person name="Choi J.-H."/>
            <person name="Mockaitis K."/>
            <person name="Colbourne J."/>
            <person name="Pfrender M."/>
        </authorList>
    </citation>
    <scope>NUCLEOTIDE SEQUENCE [LARGE SCALE GENOMIC DNA]</scope>
    <source>
        <strain evidence="1 2">Xinb3</strain>
        <tissue evidence="1">Complete organism</tissue>
    </source>
</reference>
<gene>
    <name evidence="1" type="ORF">APZ42_000477</name>
</gene>
<evidence type="ECO:0000313" key="1">
    <source>
        <dbReference type="EMBL" id="KZS02474.1"/>
    </source>
</evidence>
<accession>A0A164JM23</accession>
<proteinExistence type="predicted"/>
<dbReference type="EMBL" id="LRGB01004305">
    <property type="protein sequence ID" value="KZS02474.1"/>
    <property type="molecule type" value="Genomic_DNA"/>
</dbReference>
<dbReference type="AlphaFoldDB" id="A0A164JM23"/>
<evidence type="ECO:0000313" key="2">
    <source>
        <dbReference type="Proteomes" id="UP000076858"/>
    </source>
</evidence>
<organism evidence="1 2">
    <name type="scientific">Daphnia magna</name>
    <dbReference type="NCBI Taxonomy" id="35525"/>
    <lineage>
        <taxon>Eukaryota</taxon>
        <taxon>Metazoa</taxon>
        <taxon>Ecdysozoa</taxon>
        <taxon>Arthropoda</taxon>
        <taxon>Crustacea</taxon>
        <taxon>Branchiopoda</taxon>
        <taxon>Diplostraca</taxon>
        <taxon>Cladocera</taxon>
        <taxon>Anomopoda</taxon>
        <taxon>Daphniidae</taxon>
        <taxon>Daphnia</taxon>
    </lineage>
</organism>
<name>A0A164JM23_9CRUS</name>
<keyword evidence="2" id="KW-1185">Reference proteome</keyword>
<protein>
    <submittedName>
        <fullName evidence="1">Uncharacterized protein</fullName>
    </submittedName>
</protein>
<sequence>MHYVPHRPVIDLFQNVQHIEAFGLFIKADVRRIYCKHPVGPASEEMVHWLSLLLVLVIALSPVRSAAIPVENAAEMVPENRAASTFTRIVTTTAEGTTTSVLSTQLVCAILVAPVATTNCRRKKQFWAVPVVYTFGQNEMEQFDSLNPTRVSGVETSVLPEFRNKPALPINSADSQLSSNLAIQSSIDGIDDVQPMIRVANPLFFRPVASIILNALSSMRNPPITVTRHYFNRFQDDNYSNFVYAYGYLFFKCYPLSSSRC</sequence>
<comment type="caution">
    <text evidence="1">The sequence shown here is derived from an EMBL/GenBank/DDBJ whole genome shotgun (WGS) entry which is preliminary data.</text>
</comment>